<comment type="subcellular location">
    <subcellularLocation>
        <location evidence="14">Cell membrane</location>
    </subcellularLocation>
    <subcellularLocation>
        <location evidence="1">Membrane</location>
        <topology evidence="1">Multi-pass membrane protein</topology>
    </subcellularLocation>
</comment>
<dbReference type="InterPro" id="IPR023298">
    <property type="entry name" value="ATPase_P-typ_TM_dom_sf"/>
</dbReference>
<feature type="transmembrane region" description="Helical" evidence="14">
    <location>
        <begin position="12"/>
        <end position="28"/>
    </location>
</feature>
<evidence type="ECO:0000256" key="6">
    <source>
        <dbReference type="ARBA" id="ARBA00022723"/>
    </source>
</evidence>
<dbReference type="InterPro" id="IPR027256">
    <property type="entry name" value="P-typ_ATPase_IB"/>
</dbReference>
<dbReference type="InterPro" id="IPR051949">
    <property type="entry name" value="Cation_Transport_ATPase"/>
</dbReference>
<feature type="transmembrane region" description="Helical" evidence="14">
    <location>
        <begin position="580"/>
        <end position="596"/>
    </location>
</feature>
<evidence type="ECO:0000256" key="9">
    <source>
        <dbReference type="ARBA" id="ARBA00022842"/>
    </source>
</evidence>
<keyword evidence="5 14" id="KW-0812">Transmembrane</keyword>
<dbReference type="Proteomes" id="UP001597362">
    <property type="component" value="Unassembled WGS sequence"/>
</dbReference>
<dbReference type="PRINTS" id="PR00941">
    <property type="entry name" value="CDATPASE"/>
</dbReference>
<keyword evidence="12" id="KW-0406">Ion transport</keyword>
<evidence type="ECO:0000313" key="16">
    <source>
        <dbReference type="EMBL" id="MFD2117796.1"/>
    </source>
</evidence>
<evidence type="ECO:0000256" key="5">
    <source>
        <dbReference type="ARBA" id="ARBA00022692"/>
    </source>
</evidence>
<evidence type="ECO:0000256" key="3">
    <source>
        <dbReference type="ARBA" id="ARBA00022448"/>
    </source>
</evidence>
<organism evidence="16 17">
    <name type="scientific">Paenibacillus yanchengensis</name>
    <dbReference type="NCBI Taxonomy" id="2035833"/>
    <lineage>
        <taxon>Bacteria</taxon>
        <taxon>Bacillati</taxon>
        <taxon>Bacillota</taxon>
        <taxon>Bacilli</taxon>
        <taxon>Bacillales</taxon>
        <taxon>Paenibacillaceae</taxon>
        <taxon>Paenibacillus</taxon>
    </lineage>
</organism>
<dbReference type="NCBIfam" id="TIGR01525">
    <property type="entry name" value="ATPase-IB_hvy"/>
    <property type="match status" value="1"/>
</dbReference>
<dbReference type="SUPFAM" id="SSF81665">
    <property type="entry name" value="Calcium ATPase, transmembrane domain M"/>
    <property type="match status" value="1"/>
</dbReference>
<dbReference type="Gene3D" id="3.40.50.1000">
    <property type="entry name" value="HAD superfamily/HAD-like"/>
    <property type="match status" value="1"/>
</dbReference>
<accession>A0ABW4YPX4</accession>
<evidence type="ECO:0000313" key="17">
    <source>
        <dbReference type="Proteomes" id="UP001597362"/>
    </source>
</evidence>
<evidence type="ECO:0000256" key="8">
    <source>
        <dbReference type="ARBA" id="ARBA00022840"/>
    </source>
</evidence>
<dbReference type="NCBIfam" id="TIGR01494">
    <property type="entry name" value="ATPase_P-type"/>
    <property type="match status" value="1"/>
</dbReference>
<feature type="transmembrane region" description="Helical" evidence="14">
    <location>
        <begin position="267"/>
        <end position="291"/>
    </location>
</feature>
<evidence type="ECO:0000256" key="11">
    <source>
        <dbReference type="ARBA" id="ARBA00022989"/>
    </source>
</evidence>
<dbReference type="SUPFAM" id="SSF81653">
    <property type="entry name" value="Calcium ATPase, transduction domain A"/>
    <property type="match status" value="1"/>
</dbReference>
<evidence type="ECO:0000256" key="2">
    <source>
        <dbReference type="ARBA" id="ARBA00006024"/>
    </source>
</evidence>
<feature type="transmembrane region" description="Helical" evidence="14">
    <location>
        <begin position="236"/>
        <end position="255"/>
    </location>
</feature>
<keyword evidence="14" id="KW-1003">Cell membrane</keyword>
<comment type="similarity">
    <text evidence="2 14">Belongs to the cation transport ATPase (P-type) (TC 3.A.3) family. Type IB subfamily.</text>
</comment>
<dbReference type="InterPro" id="IPR023214">
    <property type="entry name" value="HAD_sf"/>
</dbReference>
<evidence type="ECO:0000256" key="1">
    <source>
        <dbReference type="ARBA" id="ARBA00004141"/>
    </source>
</evidence>
<sequence>MKHRIKRYGQLSASLISGIFMVVAWIIGTTNADVSIFLYVLAYIIGGFSQAIEGLRTLVKEKDIDVNLLMIFAAIGAASIGYWTEGALLIFIFSLSGALETYTMNRSSKDISALIDLKPETALLVSDGVERVVSIDDLQVGDLIVVKPGEIIAADGKVDGGFSSVDQSSITGESVPVEKVVNDEVFAGTLNGEGVLYIEVTKSSESTLFAKIVKLVQEAQSEKPASQTFMEKFERIYARLIVLITLLLIIVPPLFGWLSFKETFYKAMVFMVVASPCALVASIMPAILSAISTSARRGILMKGGAHLENLGRVRAVAFDKTGTLTAGRPAVTNIISYNGKTEEDILLYAAAMESLSNHPLAKAIVELAEQQNLNYAAVPLRHFQAITGYGLQATIDDKLLKIGKPQLAQHLLTDVTITDDVKRLESEGKTVTLLMTEDKIIGLIALKDTVREEAKRAVTRLKQLGIHVVMLSGDQPQTALAIADQLQLDHRNVYAGLLPGDKVEQIKQLREQYGAVAMVGDGVNDAPALATATVGIAMGNTGSGAALETADIVLMNDDIGKIAASISLGKRTSTIIKQNIVFALLIIIILITANFFDRMTLPLGVIGHEGSTILVILNGLRLLFDRH</sequence>
<keyword evidence="11 14" id="KW-1133">Transmembrane helix</keyword>
<dbReference type="Pfam" id="PF00702">
    <property type="entry name" value="Hydrolase"/>
    <property type="match status" value="1"/>
</dbReference>
<dbReference type="PANTHER" id="PTHR43079">
    <property type="entry name" value="PROBABLE CADMIUM/ZINC-TRANSPORTING ATPASE HMA1"/>
    <property type="match status" value="1"/>
</dbReference>
<feature type="domain" description="P-type ATPase A" evidence="15">
    <location>
        <begin position="117"/>
        <end position="217"/>
    </location>
</feature>
<dbReference type="Gene3D" id="2.70.150.10">
    <property type="entry name" value="Calcium-transporting ATPase, cytoplasmic transduction domain A"/>
    <property type="match status" value="1"/>
</dbReference>
<keyword evidence="17" id="KW-1185">Reference proteome</keyword>
<name>A0ABW4YPX4_9BACL</name>
<evidence type="ECO:0000256" key="10">
    <source>
        <dbReference type="ARBA" id="ARBA00022967"/>
    </source>
</evidence>
<keyword evidence="13 14" id="KW-0472">Membrane</keyword>
<dbReference type="InterPro" id="IPR018303">
    <property type="entry name" value="ATPase_P-typ_P_site"/>
</dbReference>
<evidence type="ECO:0000256" key="14">
    <source>
        <dbReference type="RuleBase" id="RU362081"/>
    </source>
</evidence>
<dbReference type="SUPFAM" id="SSF56784">
    <property type="entry name" value="HAD-like"/>
    <property type="match status" value="1"/>
</dbReference>
<evidence type="ECO:0000256" key="13">
    <source>
        <dbReference type="ARBA" id="ARBA00023136"/>
    </source>
</evidence>
<dbReference type="EMBL" id="JBHUHO010000047">
    <property type="protein sequence ID" value="MFD2117796.1"/>
    <property type="molecule type" value="Genomic_DNA"/>
</dbReference>
<keyword evidence="9" id="KW-0460">Magnesium</keyword>
<feature type="transmembrane region" description="Helical" evidence="14">
    <location>
        <begin position="64"/>
        <end position="82"/>
    </location>
</feature>
<feature type="transmembrane region" description="Helical" evidence="14">
    <location>
        <begin position="34"/>
        <end position="52"/>
    </location>
</feature>
<dbReference type="Gene3D" id="3.40.1110.10">
    <property type="entry name" value="Calcium-transporting ATPase, cytoplasmic domain N"/>
    <property type="match status" value="1"/>
</dbReference>
<keyword evidence="7 14" id="KW-0547">Nucleotide-binding</keyword>
<dbReference type="InterPro" id="IPR001757">
    <property type="entry name" value="P_typ_ATPase"/>
</dbReference>
<dbReference type="InterPro" id="IPR044492">
    <property type="entry name" value="P_typ_ATPase_HD_dom"/>
</dbReference>
<proteinExistence type="inferred from homology"/>
<dbReference type="InterPro" id="IPR008250">
    <property type="entry name" value="ATPase_P-typ_transduc_dom_A_sf"/>
</dbReference>
<dbReference type="InterPro" id="IPR059000">
    <property type="entry name" value="ATPase_P-type_domA"/>
</dbReference>
<dbReference type="SFLD" id="SFLDF00027">
    <property type="entry name" value="p-type_atpase"/>
    <property type="match status" value="1"/>
</dbReference>
<dbReference type="Pfam" id="PF00122">
    <property type="entry name" value="E1-E2_ATPase"/>
    <property type="match status" value="1"/>
</dbReference>
<feature type="transmembrane region" description="Helical" evidence="14">
    <location>
        <begin position="602"/>
        <end position="624"/>
    </location>
</feature>
<reference evidence="17" key="1">
    <citation type="journal article" date="2019" name="Int. J. Syst. Evol. Microbiol.">
        <title>The Global Catalogue of Microorganisms (GCM) 10K type strain sequencing project: providing services to taxonomists for standard genome sequencing and annotation.</title>
        <authorList>
            <consortium name="The Broad Institute Genomics Platform"/>
            <consortium name="The Broad Institute Genome Sequencing Center for Infectious Disease"/>
            <person name="Wu L."/>
            <person name="Ma J."/>
        </authorList>
    </citation>
    <scope>NUCLEOTIDE SEQUENCE [LARGE SCALE GENOMIC DNA]</scope>
    <source>
        <strain evidence="17">GH52</strain>
    </source>
</reference>
<dbReference type="PROSITE" id="PS00154">
    <property type="entry name" value="ATPASE_E1_E2"/>
    <property type="match status" value="1"/>
</dbReference>
<keyword evidence="3" id="KW-0813">Transport</keyword>
<dbReference type="CDD" id="cd07551">
    <property type="entry name" value="P-type_ATPase_HM_ZosA_PfeT-like"/>
    <property type="match status" value="1"/>
</dbReference>
<dbReference type="NCBIfam" id="TIGR01512">
    <property type="entry name" value="ATPase-IB2_Cd"/>
    <property type="match status" value="1"/>
</dbReference>
<dbReference type="SFLD" id="SFLDG00002">
    <property type="entry name" value="C1.7:_P-type_atpase_like"/>
    <property type="match status" value="1"/>
</dbReference>
<dbReference type="SFLD" id="SFLDS00003">
    <property type="entry name" value="Haloacid_Dehalogenase"/>
    <property type="match status" value="1"/>
</dbReference>
<evidence type="ECO:0000256" key="12">
    <source>
        <dbReference type="ARBA" id="ARBA00023065"/>
    </source>
</evidence>
<gene>
    <name evidence="16" type="ORF">ACFSJH_18860</name>
</gene>
<dbReference type="PRINTS" id="PR00119">
    <property type="entry name" value="CATATPASE"/>
</dbReference>
<keyword evidence="4" id="KW-0597">Phosphoprotein</keyword>
<dbReference type="InterPro" id="IPR036412">
    <property type="entry name" value="HAD-like_sf"/>
</dbReference>
<dbReference type="InterPro" id="IPR023299">
    <property type="entry name" value="ATPase_P-typ_cyto_dom_N"/>
</dbReference>
<evidence type="ECO:0000256" key="4">
    <source>
        <dbReference type="ARBA" id="ARBA00022553"/>
    </source>
</evidence>
<keyword evidence="6 14" id="KW-0479">Metal-binding</keyword>
<evidence type="ECO:0000259" key="15">
    <source>
        <dbReference type="Pfam" id="PF00122"/>
    </source>
</evidence>
<keyword evidence="10" id="KW-1278">Translocase</keyword>
<protein>
    <submittedName>
        <fullName evidence="16">Heavy metal translocating P-type ATPase</fullName>
    </submittedName>
</protein>
<evidence type="ECO:0000256" key="7">
    <source>
        <dbReference type="ARBA" id="ARBA00022741"/>
    </source>
</evidence>
<comment type="caution">
    <text evidence="16">The sequence shown here is derived from an EMBL/GenBank/DDBJ whole genome shotgun (WGS) entry which is preliminary data.</text>
</comment>
<dbReference type="PANTHER" id="PTHR43079:SF1">
    <property type="entry name" value="CADMIUM_ZINC-TRANSPORTING ATPASE HMA1, CHLOROPLASTIC-RELATED"/>
    <property type="match status" value="1"/>
</dbReference>
<dbReference type="RefSeq" id="WP_377775083.1">
    <property type="nucleotide sequence ID" value="NZ_JBHUHO010000047.1"/>
</dbReference>
<keyword evidence="8 14" id="KW-0067">ATP-binding</keyword>